<dbReference type="InterPro" id="IPR016181">
    <property type="entry name" value="Acyl_CoA_acyltransferase"/>
</dbReference>
<dbReference type="GO" id="GO:0008080">
    <property type="term" value="F:N-acetyltransferase activity"/>
    <property type="evidence" value="ECO:0007669"/>
    <property type="project" value="UniProtKB-ARBA"/>
</dbReference>
<organism evidence="4 5">
    <name type="scientific">Pacificispira spongiicola</name>
    <dbReference type="NCBI Taxonomy" id="2729598"/>
    <lineage>
        <taxon>Bacteria</taxon>
        <taxon>Pseudomonadati</taxon>
        <taxon>Pseudomonadota</taxon>
        <taxon>Alphaproteobacteria</taxon>
        <taxon>Rhodospirillales</taxon>
        <taxon>Rhodospirillaceae</taxon>
        <taxon>Pacificispira</taxon>
    </lineage>
</organism>
<dbReference type="Pfam" id="PF00583">
    <property type="entry name" value="Acetyltransf_1"/>
    <property type="match status" value="1"/>
</dbReference>
<dbReference type="PROSITE" id="PS51186">
    <property type="entry name" value="GNAT"/>
    <property type="match status" value="1"/>
</dbReference>
<dbReference type="AlphaFoldDB" id="A0A7Y0DWM9"/>
<comment type="caution">
    <text evidence="4">The sequence shown here is derived from an EMBL/GenBank/DDBJ whole genome shotgun (WGS) entry which is preliminary data.</text>
</comment>
<dbReference type="Gene3D" id="3.40.630.30">
    <property type="match status" value="1"/>
</dbReference>
<dbReference type="EMBL" id="JABBNT010000001">
    <property type="protein sequence ID" value="NMM42974.1"/>
    <property type="molecule type" value="Genomic_DNA"/>
</dbReference>
<dbReference type="PANTHER" id="PTHR10545:SF29">
    <property type="entry name" value="GH14572P-RELATED"/>
    <property type="match status" value="1"/>
</dbReference>
<dbReference type="SUPFAM" id="SSF55729">
    <property type="entry name" value="Acyl-CoA N-acyltransferases (Nat)"/>
    <property type="match status" value="1"/>
</dbReference>
<reference evidence="4 5" key="1">
    <citation type="submission" date="2020-04" db="EMBL/GenBank/DDBJ databases">
        <title>Rhodospirillaceae bacterium KN72 isolated from deep sea.</title>
        <authorList>
            <person name="Zhang D.-C."/>
        </authorList>
    </citation>
    <scope>NUCLEOTIDE SEQUENCE [LARGE SCALE GENOMIC DNA]</scope>
    <source>
        <strain evidence="4 5">KN72</strain>
    </source>
</reference>
<feature type="domain" description="N-acetyltransferase" evidence="3">
    <location>
        <begin position="13"/>
        <end position="175"/>
    </location>
</feature>
<accession>A0A7Y0DWM9</accession>
<dbReference type="InterPro" id="IPR000182">
    <property type="entry name" value="GNAT_dom"/>
</dbReference>
<dbReference type="InterPro" id="IPR051016">
    <property type="entry name" value="Diverse_Substrate_AcTransf"/>
</dbReference>
<dbReference type="PANTHER" id="PTHR10545">
    <property type="entry name" value="DIAMINE N-ACETYLTRANSFERASE"/>
    <property type="match status" value="1"/>
</dbReference>
<evidence type="ECO:0000259" key="3">
    <source>
        <dbReference type="PROSITE" id="PS51186"/>
    </source>
</evidence>
<dbReference type="CDD" id="cd04301">
    <property type="entry name" value="NAT_SF"/>
    <property type="match status" value="1"/>
</dbReference>
<proteinExistence type="predicted"/>
<keyword evidence="2" id="KW-0012">Acyltransferase</keyword>
<protein>
    <submittedName>
        <fullName evidence="4">GNAT family N-acetyltransferase</fullName>
    </submittedName>
</protein>
<name>A0A7Y0DWM9_9PROT</name>
<evidence type="ECO:0000256" key="1">
    <source>
        <dbReference type="ARBA" id="ARBA00022679"/>
    </source>
</evidence>
<evidence type="ECO:0000256" key="2">
    <source>
        <dbReference type="ARBA" id="ARBA00023315"/>
    </source>
</evidence>
<gene>
    <name evidence="4" type="ORF">HH303_00690</name>
</gene>
<keyword evidence="1 4" id="KW-0808">Transferase</keyword>
<evidence type="ECO:0000313" key="4">
    <source>
        <dbReference type="EMBL" id="NMM42974.1"/>
    </source>
</evidence>
<dbReference type="Proteomes" id="UP000539372">
    <property type="component" value="Unassembled WGS sequence"/>
</dbReference>
<evidence type="ECO:0000313" key="5">
    <source>
        <dbReference type="Proteomes" id="UP000539372"/>
    </source>
</evidence>
<dbReference type="RefSeq" id="WP_169623286.1">
    <property type="nucleotide sequence ID" value="NZ_JABBNT010000001.1"/>
</dbReference>
<keyword evidence="5" id="KW-1185">Reference proteome</keyword>
<sequence>MESGNEDDAAVRVKVVAARQGDMLRVAPLIAEMLTFYGAEGPPIPLPDFAVRLEKDGPAGRREYDCLIADDAQTGTALGFAMYSTVYEAAFPGNGIFLRDIYVTKSARERGVGKALMVALAQVCLREGYRRIDWHADRLDLHARTFYELMAPDSFKLNRLSYRIEEEEIELLSKR</sequence>